<dbReference type="GeneID" id="36378372"/>
<evidence type="ECO:0000256" key="2">
    <source>
        <dbReference type="ARBA" id="ARBA00009700"/>
    </source>
</evidence>
<evidence type="ECO:0000256" key="4">
    <source>
        <dbReference type="ARBA" id="ARBA00022989"/>
    </source>
</evidence>
<dbReference type="Proteomes" id="UP000035682">
    <property type="component" value="Unplaced"/>
</dbReference>
<dbReference type="PANTHER" id="PTHR21433:SF0">
    <property type="entry name" value="TRANSMEMBRANE PROTEIN 120 HOMOLOG"/>
    <property type="match status" value="1"/>
</dbReference>
<feature type="transmembrane region" description="Helical" evidence="6">
    <location>
        <begin position="223"/>
        <end position="241"/>
    </location>
</feature>
<dbReference type="WBParaSite" id="SRAE_2000068100.1">
    <property type="protein sequence ID" value="SRAE_2000068100.1"/>
    <property type="gene ID" value="WBGene00260878"/>
</dbReference>
<keyword evidence="8" id="KW-1185">Reference proteome</keyword>
<keyword evidence="5 6" id="KW-0472">Membrane</keyword>
<evidence type="ECO:0000256" key="5">
    <source>
        <dbReference type="ARBA" id="ARBA00023136"/>
    </source>
</evidence>
<protein>
    <submittedName>
        <fullName evidence="7 9">Transmembrane protein 120 homolog</fullName>
    </submittedName>
</protein>
<reference evidence="7 8" key="1">
    <citation type="submission" date="2014-09" db="EMBL/GenBank/DDBJ databases">
        <authorList>
            <person name="Martin A.A."/>
        </authorList>
    </citation>
    <scope>NUCLEOTIDE SEQUENCE</scope>
    <source>
        <strain evidence="8">ED321</strain>
        <strain evidence="7">ED321 Heterogonic</strain>
    </source>
</reference>
<feature type="transmembrane region" description="Helical" evidence="6">
    <location>
        <begin position="275"/>
        <end position="295"/>
    </location>
</feature>
<dbReference type="WormBase" id="SRAE_2000068100">
    <property type="protein sequence ID" value="SRP05477"/>
    <property type="gene ID" value="WBGene00260878"/>
</dbReference>
<gene>
    <name evidence="7 9 10" type="ORF">SRAE_2000068100</name>
</gene>
<dbReference type="AlphaFoldDB" id="A0A090LD02"/>
<evidence type="ECO:0000256" key="1">
    <source>
        <dbReference type="ARBA" id="ARBA00004141"/>
    </source>
</evidence>
<dbReference type="OrthoDB" id="2015098at2759"/>
<sequence length="352" mass="40920">MSKNITEAVEDWDSVQKELVEAEKKHVNYMSILRDLKKLQDECLKHTKHISKRLKDVTSEVKSIKGNTSYKLSDEESEKINSIISLIPETTSKLKVMESELPAEGNGWYLNLILGSNLKLKLLTGDERYDYKKKYEEFKINLSYILIVMVILALVFPFRAMDALLNFLLVWYYCTLTIRESILRVNGSHIKGWWLLHHYVSCVLCGITLTWANSECYKDTRVYLLGLVLYVASVQIMQYSYQSGCLRRLHALGQRHCMDITVEGFVSWMFKGLTFLIPFLLFGYILQLLIAYELFSLYNQEKCNREWQIIASSFVFFTIGIGNILTLGRVIYKKLKEPTNQSKILKAKSKYC</sequence>
<keyword evidence="4 6" id="KW-1133">Transmembrane helix</keyword>
<dbReference type="PANTHER" id="PTHR21433">
    <property type="entry name" value="TRANSMEMBRANE PROTEIN INDUCED BY TUMOR NECROSIS FACTOR ALPHA"/>
    <property type="match status" value="1"/>
</dbReference>
<evidence type="ECO:0000256" key="6">
    <source>
        <dbReference type="SAM" id="Phobius"/>
    </source>
</evidence>
<evidence type="ECO:0000256" key="3">
    <source>
        <dbReference type="ARBA" id="ARBA00022692"/>
    </source>
</evidence>
<name>A0A090LD02_STRRB</name>
<organism evidence="7">
    <name type="scientific">Strongyloides ratti</name>
    <name type="common">Parasitic roundworm</name>
    <dbReference type="NCBI Taxonomy" id="34506"/>
    <lineage>
        <taxon>Eukaryota</taxon>
        <taxon>Metazoa</taxon>
        <taxon>Ecdysozoa</taxon>
        <taxon>Nematoda</taxon>
        <taxon>Chromadorea</taxon>
        <taxon>Rhabditida</taxon>
        <taxon>Tylenchina</taxon>
        <taxon>Panagrolaimomorpha</taxon>
        <taxon>Strongyloidoidea</taxon>
        <taxon>Strongyloididae</taxon>
        <taxon>Strongyloides</taxon>
    </lineage>
</organism>
<dbReference type="CTD" id="36378372"/>
<proteinExistence type="inferred from homology"/>
<evidence type="ECO:0000313" key="8">
    <source>
        <dbReference type="Proteomes" id="UP000035682"/>
    </source>
</evidence>
<feature type="transmembrane region" description="Helical" evidence="6">
    <location>
        <begin position="138"/>
        <end position="158"/>
    </location>
</feature>
<dbReference type="GO" id="GO:0016020">
    <property type="term" value="C:membrane"/>
    <property type="evidence" value="ECO:0007669"/>
    <property type="project" value="UniProtKB-SubCell"/>
</dbReference>
<evidence type="ECO:0000313" key="10">
    <source>
        <dbReference type="WormBase" id="SRAE_2000068100"/>
    </source>
</evidence>
<evidence type="ECO:0000313" key="7">
    <source>
        <dbReference type="EMBL" id="CEF66008.1"/>
    </source>
</evidence>
<comment type="subcellular location">
    <subcellularLocation>
        <location evidence="1">Membrane</location>
        <topology evidence="1">Multi-pass membrane protein</topology>
    </subcellularLocation>
</comment>
<reference evidence="9" key="2">
    <citation type="submission" date="2020-12" db="UniProtKB">
        <authorList>
            <consortium name="WormBaseParasite"/>
        </authorList>
    </citation>
    <scope>IDENTIFICATION</scope>
</reference>
<feature type="transmembrane region" description="Helical" evidence="6">
    <location>
        <begin position="194"/>
        <end position="211"/>
    </location>
</feature>
<comment type="similarity">
    <text evidence="2">Belongs to the TMEM120 family.</text>
</comment>
<dbReference type="RefSeq" id="XP_024505208.1">
    <property type="nucleotide sequence ID" value="XM_024651541.1"/>
</dbReference>
<accession>A0A090LD02</accession>
<dbReference type="InterPro" id="IPR012926">
    <property type="entry name" value="TMEM120A/B"/>
</dbReference>
<keyword evidence="3 6" id="KW-0812">Transmembrane</keyword>
<evidence type="ECO:0000313" key="9">
    <source>
        <dbReference type="WBParaSite" id="SRAE_2000068100.1"/>
    </source>
</evidence>
<dbReference type="OMA" id="WPNTGPW"/>
<dbReference type="Pfam" id="PF07851">
    <property type="entry name" value="TMEM120A-B"/>
    <property type="match status" value="1"/>
</dbReference>
<dbReference type="EMBL" id="LN609529">
    <property type="protein sequence ID" value="CEF66008.1"/>
    <property type="molecule type" value="Genomic_DNA"/>
</dbReference>
<feature type="transmembrane region" description="Helical" evidence="6">
    <location>
        <begin position="307"/>
        <end position="332"/>
    </location>
</feature>